<protein>
    <submittedName>
        <fullName evidence="1">Uncharacterized protein</fullName>
    </submittedName>
</protein>
<dbReference type="EMBL" id="REGN01009939">
    <property type="protein sequence ID" value="RNA00064.1"/>
    <property type="molecule type" value="Genomic_DNA"/>
</dbReference>
<sequence length="66" mass="7724">MNIYSESREDNLQNGVFSCINLASLIKVSFSNINETSPPKHHFNFKNTVFGVFRFFLVHLRIPFIF</sequence>
<proteinExistence type="predicted"/>
<accession>A0A3M7PM63</accession>
<gene>
    <name evidence="1" type="ORF">BpHYR1_003087</name>
</gene>
<dbReference type="AlphaFoldDB" id="A0A3M7PM63"/>
<dbReference type="Proteomes" id="UP000276133">
    <property type="component" value="Unassembled WGS sequence"/>
</dbReference>
<evidence type="ECO:0000313" key="2">
    <source>
        <dbReference type="Proteomes" id="UP000276133"/>
    </source>
</evidence>
<organism evidence="1 2">
    <name type="scientific">Brachionus plicatilis</name>
    <name type="common">Marine rotifer</name>
    <name type="synonym">Brachionus muelleri</name>
    <dbReference type="NCBI Taxonomy" id="10195"/>
    <lineage>
        <taxon>Eukaryota</taxon>
        <taxon>Metazoa</taxon>
        <taxon>Spiralia</taxon>
        <taxon>Gnathifera</taxon>
        <taxon>Rotifera</taxon>
        <taxon>Eurotatoria</taxon>
        <taxon>Monogononta</taxon>
        <taxon>Pseudotrocha</taxon>
        <taxon>Ploima</taxon>
        <taxon>Brachionidae</taxon>
        <taxon>Brachionus</taxon>
    </lineage>
</organism>
<name>A0A3M7PM63_BRAPC</name>
<reference evidence="1 2" key="1">
    <citation type="journal article" date="2018" name="Sci. Rep.">
        <title>Genomic signatures of local adaptation to the degree of environmental predictability in rotifers.</title>
        <authorList>
            <person name="Franch-Gras L."/>
            <person name="Hahn C."/>
            <person name="Garcia-Roger E.M."/>
            <person name="Carmona M.J."/>
            <person name="Serra M."/>
            <person name="Gomez A."/>
        </authorList>
    </citation>
    <scope>NUCLEOTIDE SEQUENCE [LARGE SCALE GENOMIC DNA]</scope>
    <source>
        <strain evidence="1">HYR1</strain>
    </source>
</reference>
<comment type="caution">
    <text evidence="1">The sequence shown here is derived from an EMBL/GenBank/DDBJ whole genome shotgun (WGS) entry which is preliminary data.</text>
</comment>
<evidence type="ECO:0000313" key="1">
    <source>
        <dbReference type="EMBL" id="RNA00064.1"/>
    </source>
</evidence>
<keyword evidence="2" id="KW-1185">Reference proteome</keyword>